<dbReference type="PROSITE" id="PS50929">
    <property type="entry name" value="ABC_TM1F"/>
    <property type="match status" value="1"/>
</dbReference>
<evidence type="ECO:0000259" key="8">
    <source>
        <dbReference type="PROSITE" id="PS50893"/>
    </source>
</evidence>
<feature type="domain" description="ABC transporter" evidence="8">
    <location>
        <begin position="352"/>
        <end position="588"/>
    </location>
</feature>
<evidence type="ECO:0000256" key="1">
    <source>
        <dbReference type="ARBA" id="ARBA00004651"/>
    </source>
</evidence>
<feature type="transmembrane region" description="Helical" evidence="7">
    <location>
        <begin position="20"/>
        <end position="53"/>
    </location>
</feature>
<dbReference type="SUPFAM" id="SSF90123">
    <property type="entry name" value="ABC transporter transmembrane region"/>
    <property type="match status" value="1"/>
</dbReference>
<keyword evidence="4 10" id="KW-0067">ATP-binding</keyword>
<keyword evidence="5 7" id="KW-1133">Transmembrane helix</keyword>
<dbReference type="InterPro" id="IPR036640">
    <property type="entry name" value="ABC1_TM_sf"/>
</dbReference>
<keyword evidence="3" id="KW-0547">Nucleotide-binding</keyword>
<evidence type="ECO:0000256" key="7">
    <source>
        <dbReference type="SAM" id="Phobius"/>
    </source>
</evidence>
<feature type="transmembrane region" description="Helical" evidence="7">
    <location>
        <begin position="153"/>
        <end position="171"/>
    </location>
</feature>
<evidence type="ECO:0000256" key="2">
    <source>
        <dbReference type="ARBA" id="ARBA00022692"/>
    </source>
</evidence>
<dbReference type="InterPro" id="IPR027417">
    <property type="entry name" value="P-loop_NTPase"/>
</dbReference>
<keyword evidence="6 7" id="KW-0472">Membrane</keyword>
<dbReference type="RefSeq" id="WP_340901830.1">
    <property type="nucleotide sequence ID" value="NZ_JBHLUU010000010.1"/>
</dbReference>
<dbReference type="PANTHER" id="PTHR24221">
    <property type="entry name" value="ATP-BINDING CASSETTE SUB-FAMILY B"/>
    <property type="match status" value="1"/>
</dbReference>
<dbReference type="SMART" id="SM00382">
    <property type="entry name" value="AAA"/>
    <property type="match status" value="1"/>
</dbReference>
<organism evidence="10 11">
    <name type="scientific">Robertmurraya beringensis</name>
    <dbReference type="NCBI Taxonomy" id="641660"/>
    <lineage>
        <taxon>Bacteria</taxon>
        <taxon>Bacillati</taxon>
        <taxon>Bacillota</taxon>
        <taxon>Bacilli</taxon>
        <taxon>Bacillales</taxon>
        <taxon>Bacillaceae</taxon>
        <taxon>Robertmurraya</taxon>
    </lineage>
</organism>
<dbReference type="Gene3D" id="3.40.50.300">
    <property type="entry name" value="P-loop containing nucleotide triphosphate hydrolases"/>
    <property type="match status" value="1"/>
</dbReference>
<keyword evidence="11" id="KW-1185">Reference proteome</keyword>
<dbReference type="InterPro" id="IPR017871">
    <property type="entry name" value="ABC_transporter-like_CS"/>
</dbReference>
<evidence type="ECO:0000313" key="11">
    <source>
        <dbReference type="Proteomes" id="UP001589738"/>
    </source>
</evidence>
<dbReference type="EMBL" id="JBHLUU010000010">
    <property type="protein sequence ID" value="MFC0474061.1"/>
    <property type="molecule type" value="Genomic_DNA"/>
</dbReference>
<keyword evidence="2 7" id="KW-0812">Transmembrane</keyword>
<name>A0ABV6KQH6_9BACI</name>
<evidence type="ECO:0000256" key="5">
    <source>
        <dbReference type="ARBA" id="ARBA00022989"/>
    </source>
</evidence>
<feature type="domain" description="ABC transmembrane type-1" evidence="9">
    <location>
        <begin position="23"/>
        <end position="317"/>
    </location>
</feature>
<evidence type="ECO:0000313" key="10">
    <source>
        <dbReference type="EMBL" id="MFC0474061.1"/>
    </source>
</evidence>
<gene>
    <name evidence="10" type="ORF">ACFFHF_01900</name>
</gene>
<dbReference type="PANTHER" id="PTHR24221:SF654">
    <property type="entry name" value="ATP-BINDING CASSETTE SUB-FAMILY B MEMBER 6"/>
    <property type="match status" value="1"/>
</dbReference>
<feature type="transmembrane region" description="Helical" evidence="7">
    <location>
        <begin position="263"/>
        <end position="285"/>
    </location>
</feature>
<dbReference type="PROSITE" id="PS00211">
    <property type="entry name" value="ABC_TRANSPORTER_1"/>
    <property type="match status" value="1"/>
</dbReference>
<dbReference type="InterPro" id="IPR011527">
    <property type="entry name" value="ABC1_TM_dom"/>
</dbReference>
<evidence type="ECO:0000256" key="6">
    <source>
        <dbReference type="ARBA" id="ARBA00023136"/>
    </source>
</evidence>
<sequence length="594" mass="67472">MKEFMYYFKQLYQYTGNIMYINFLGMVVVSFLDGVAILLLIPILSISGIINSANEASWMWMFSDLLKDLPTGIGLPFILGFYVILVFGQNLIQRNLSIRDIKIHQGFINHLKEEIYQSLLHVKWEFIIRTRKSNLINSLTKDINRVSTGIKMFMQFITNFIFTLIQIGIAFWLSPQIASLVLVCGLGLAFFSWKFVRQAKNLGKESTDISRAYLAGITDHLNGLKDIKTNRLEKSRMTWLQSLNIKMLDEQVRFVELQTSSQLSYKTAFALILSCFIFFSANLFYTQPEKLLIVIIIFSRLWPRFVTIQSNLQQLALTIPAFKVLLSLQNETKQLIEVSDDNEEILYMNRMIECKNVCFKYNGDNTSYALQNINLQIPANHMTAIVGQSGAGKSTLVDILMGLQRPETGELLIDGVSLTDDTVLALRKTISFVPQDPFLFNASIRQNLLLMNPTAPEEHLWAALEFAAAADFVKELPNGLDTPLGDRGIRLSGGERQRIVLARAILRNPSILILDEATSSLDTENESKIQMALERLKGKMTIIVIAHRLSTIHNADQVIVLDKGRIVQKGEYIQLANDKKGMFRSFLNKQLEAN</sequence>
<dbReference type="GO" id="GO:0005524">
    <property type="term" value="F:ATP binding"/>
    <property type="evidence" value="ECO:0007669"/>
    <property type="project" value="UniProtKB-KW"/>
</dbReference>
<dbReference type="InterPro" id="IPR003439">
    <property type="entry name" value="ABC_transporter-like_ATP-bd"/>
</dbReference>
<proteinExistence type="predicted"/>
<protein>
    <submittedName>
        <fullName evidence="10">ABC transporter ATP-binding protein</fullName>
    </submittedName>
</protein>
<dbReference type="SUPFAM" id="SSF52540">
    <property type="entry name" value="P-loop containing nucleoside triphosphate hydrolases"/>
    <property type="match status" value="1"/>
</dbReference>
<comment type="caution">
    <text evidence="10">The sequence shown here is derived from an EMBL/GenBank/DDBJ whole genome shotgun (WGS) entry which is preliminary data.</text>
</comment>
<evidence type="ECO:0000256" key="3">
    <source>
        <dbReference type="ARBA" id="ARBA00022741"/>
    </source>
</evidence>
<dbReference type="PROSITE" id="PS50893">
    <property type="entry name" value="ABC_TRANSPORTER_2"/>
    <property type="match status" value="1"/>
</dbReference>
<dbReference type="Proteomes" id="UP001589738">
    <property type="component" value="Unassembled WGS sequence"/>
</dbReference>
<feature type="transmembrane region" description="Helical" evidence="7">
    <location>
        <begin position="177"/>
        <end position="196"/>
    </location>
</feature>
<dbReference type="Gene3D" id="1.20.1560.10">
    <property type="entry name" value="ABC transporter type 1, transmembrane domain"/>
    <property type="match status" value="1"/>
</dbReference>
<evidence type="ECO:0000256" key="4">
    <source>
        <dbReference type="ARBA" id="ARBA00022840"/>
    </source>
</evidence>
<dbReference type="InterPro" id="IPR039421">
    <property type="entry name" value="Type_1_exporter"/>
</dbReference>
<comment type="subcellular location">
    <subcellularLocation>
        <location evidence="1">Cell membrane</location>
        <topology evidence="1">Multi-pass membrane protein</topology>
    </subcellularLocation>
</comment>
<dbReference type="InterPro" id="IPR003593">
    <property type="entry name" value="AAA+_ATPase"/>
</dbReference>
<feature type="transmembrane region" description="Helical" evidence="7">
    <location>
        <begin position="73"/>
        <end position="92"/>
    </location>
</feature>
<reference evidence="10 11" key="1">
    <citation type="submission" date="2024-09" db="EMBL/GenBank/DDBJ databases">
        <authorList>
            <person name="Sun Q."/>
            <person name="Mori K."/>
        </authorList>
    </citation>
    <scope>NUCLEOTIDE SEQUENCE [LARGE SCALE GENOMIC DNA]</scope>
    <source>
        <strain evidence="10 11">CGMCC 1.9126</strain>
    </source>
</reference>
<dbReference type="Pfam" id="PF00664">
    <property type="entry name" value="ABC_membrane"/>
    <property type="match status" value="1"/>
</dbReference>
<evidence type="ECO:0000259" key="9">
    <source>
        <dbReference type="PROSITE" id="PS50929"/>
    </source>
</evidence>
<accession>A0ABV6KQH6</accession>
<dbReference type="Pfam" id="PF00005">
    <property type="entry name" value="ABC_tran"/>
    <property type="match status" value="1"/>
</dbReference>